<gene>
    <name evidence="1" type="ORF">BU26DRAFT_475060</name>
</gene>
<evidence type="ECO:0000313" key="2">
    <source>
        <dbReference type="Proteomes" id="UP000800094"/>
    </source>
</evidence>
<dbReference type="EMBL" id="ML987190">
    <property type="protein sequence ID" value="KAF2254677.1"/>
    <property type="molecule type" value="Genomic_DNA"/>
</dbReference>
<accession>A0A6A6IXC6</accession>
<dbReference type="GeneID" id="54578848"/>
<dbReference type="OrthoDB" id="3781946at2759"/>
<name>A0A6A6IXC6_9PLEO</name>
<protein>
    <submittedName>
        <fullName evidence="1">Uncharacterized protein</fullName>
    </submittedName>
</protein>
<proteinExistence type="predicted"/>
<sequence>MFNDTGSIEEHEFLSSIRRAVEGYRMKSPFHFALHIDVQNQAGIPVTETGISPSLKVAVVFSSYGKEFTRSCRPSFRKGRFVNKVLVREGRNWISINKSLSLHFPVSDSIATHGTLARYWDSNGKAFNWNGLPTELKENVIQVCIHRAPHFADYFHGIPRQRSPRHCKRLPCELITRLGGFEALLSVSTQVRTITLRLCFNGSLYFDKGFCVTSFAYTEFQARMKRLAKHYQLTEPNGMPVDQRTYVLANRYKKFPKFYPELSRYATFRHGIRKLCLSFDIVSSMHFFKVSAGSFDRYWHRNYINCEVFDQLPHLNAVVVFLPNRQKEWRDIAGQLAPTLFHQDWPCPRILIRLIYERVAEVLAPYEDAAVKHFLDEEEEQRYQNLRQAAVLALKFTESELRELYADCGGGIELDEEWEVGTETSGSRTLCEEPECADKDEGFFPPRCECAFPCVDVFHL</sequence>
<reference evidence="1" key="1">
    <citation type="journal article" date="2020" name="Stud. Mycol.">
        <title>101 Dothideomycetes genomes: a test case for predicting lifestyles and emergence of pathogens.</title>
        <authorList>
            <person name="Haridas S."/>
            <person name="Albert R."/>
            <person name="Binder M."/>
            <person name="Bloem J."/>
            <person name="Labutti K."/>
            <person name="Salamov A."/>
            <person name="Andreopoulos B."/>
            <person name="Baker S."/>
            <person name="Barry K."/>
            <person name="Bills G."/>
            <person name="Bluhm B."/>
            <person name="Cannon C."/>
            <person name="Castanera R."/>
            <person name="Culley D."/>
            <person name="Daum C."/>
            <person name="Ezra D."/>
            <person name="Gonzalez J."/>
            <person name="Henrissat B."/>
            <person name="Kuo A."/>
            <person name="Liang C."/>
            <person name="Lipzen A."/>
            <person name="Lutzoni F."/>
            <person name="Magnuson J."/>
            <person name="Mondo S."/>
            <person name="Nolan M."/>
            <person name="Ohm R."/>
            <person name="Pangilinan J."/>
            <person name="Park H.-J."/>
            <person name="Ramirez L."/>
            <person name="Alfaro M."/>
            <person name="Sun H."/>
            <person name="Tritt A."/>
            <person name="Yoshinaga Y."/>
            <person name="Zwiers L.-H."/>
            <person name="Turgeon B."/>
            <person name="Goodwin S."/>
            <person name="Spatafora J."/>
            <person name="Crous P."/>
            <person name="Grigoriev I."/>
        </authorList>
    </citation>
    <scope>NUCLEOTIDE SEQUENCE</scope>
    <source>
        <strain evidence="1">CBS 122368</strain>
    </source>
</reference>
<dbReference type="Proteomes" id="UP000800094">
    <property type="component" value="Unassembled WGS sequence"/>
</dbReference>
<keyword evidence="2" id="KW-1185">Reference proteome</keyword>
<dbReference type="RefSeq" id="XP_033689681.1">
    <property type="nucleotide sequence ID" value="XM_033825518.1"/>
</dbReference>
<dbReference type="AlphaFoldDB" id="A0A6A6IXC6"/>
<organism evidence="1 2">
    <name type="scientific">Trematosphaeria pertusa</name>
    <dbReference type="NCBI Taxonomy" id="390896"/>
    <lineage>
        <taxon>Eukaryota</taxon>
        <taxon>Fungi</taxon>
        <taxon>Dikarya</taxon>
        <taxon>Ascomycota</taxon>
        <taxon>Pezizomycotina</taxon>
        <taxon>Dothideomycetes</taxon>
        <taxon>Pleosporomycetidae</taxon>
        <taxon>Pleosporales</taxon>
        <taxon>Massarineae</taxon>
        <taxon>Trematosphaeriaceae</taxon>
        <taxon>Trematosphaeria</taxon>
    </lineage>
</organism>
<evidence type="ECO:0000313" key="1">
    <source>
        <dbReference type="EMBL" id="KAF2254677.1"/>
    </source>
</evidence>